<dbReference type="SUPFAM" id="SSF48452">
    <property type="entry name" value="TPR-like"/>
    <property type="match status" value="1"/>
</dbReference>
<evidence type="ECO:0000256" key="1">
    <source>
        <dbReference type="SAM" id="MobiDB-lite"/>
    </source>
</evidence>
<accession>A0ABY6VP40</accession>
<protein>
    <submittedName>
        <fullName evidence="2">Uncharacterized protein</fullName>
    </submittedName>
</protein>
<dbReference type="RefSeq" id="WP_150550223.1">
    <property type="nucleotide sequence ID" value="NZ_CABPSG010000001.1"/>
</dbReference>
<sequence>MRVSRNTPPPRHHDAAARLRPPPDDTASQRYQQARDAYLAADYDAALHGLYPLLRERPLDVSVNKLVGYSHFAREEYALALAPLSSVSLFAPDDPEPMLICAQCLAKLGDGALARDLAIHALETARESAAHAHIGANAERFLASI</sequence>
<gene>
    <name evidence="2" type="ORF">PSO31014_00604</name>
</gene>
<evidence type="ECO:0000313" key="2">
    <source>
        <dbReference type="EMBL" id="VVD71014.1"/>
    </source>
</evidence>
<feature type="region of interest" description="Disordered" evidence="1">
    <location>
        <begin position="1"/>
        <end position="28"/>
    </location>
</feature>
<organism evidence="2 3">
    <name type="scientific">Pandoraea soli</name>
    <dbReference type="NCBI Taxonomy" id="2508293"/>
    <lineage>
        <taxon>Bacteria</taxon>
        <taxon>Pseudomonadati</taxon>
        <taxon>Pseudomonadota</taxon>
        <taxon>Betaproteobacteria</taxon>
        <taxon>Burkholderiales</taxon>
        <taxon>Burkholderiaceae</taxon>
        <taxon>Pandoraea</taxon>
    </lineage>
</organism>
<dbReference type="Proteomes" id="UP000405357">
    <property type="component" value="Unassembled WGS sequence"/>
</dbReference>
<dbReference type="Gene3D" id="1.25.40.10">
    <property type="entry name" value="Tetratricopeptide repeat domain"/>
    <property type="match status" value="1"/>
</dbReference>
<dbReference type="InterPro" id="IPR011990">
    <property type="entry name" value="TPR-like_helical_dom_sf"/>
</dbReference>
<feature type="compositionally biased region" description="Basic and acidic residues" evidence="1">
    <location>
        <begin position="11"/>
        <end position="23"/>
    </location>
</feature>
<evidence type="ECO:0000313" key="3">
    <source>
        <dbReference type="Proteomes" id="UP000405357"/>
    </source>
</evidence>
<name>A0ABY6VP40_9BURK</name>
<proteinExistence type="predicted"/>
<comment type="caution">
    <text evidence="2">The sequence shown here is derived from an EMBL/GenBank/DDBJ whole genome shotgun (WGS) entry which is preliminary data.</text>
</comment>
<reference evidence="2 3" key="1">
    <citation type="submission" date="2019-08" db="EMBL/GenBank/DDBJ databases">
        <authorList>
            <person name="Peeters C."/>
        </authorList>
    </citation>
    <scope>NUCLEOTIDE SEQUENCE [LARGE SCALE GENOMIC DNA]</scope>
    <source>
        <strain evidence="2 3">LMG 31014</strain>
    </source>
</reference>
<keyword evidence="3" id="KW-1185">Reference proteome</keyword>
<dbReference type="EMBL" id="CABPSG010000001">
    <property type="protein sequence ID" value="VVD71014.1"/>
    <property type="molecule type" value="Genomic_DNA"/>
</dbReference>